<evidence type="ECO:0000313" key="3">
    <source>
        <dbReference type="EMBL" id="KAG7465712.1"/>
    </source>
</evidence>
<dbReference type="InterPro" id="IPR036364">
    <property type="entry name" value="SEA_dom_sf"/>
</dbReference>
<evidence type="ECO:0000256" key="1">
    <source>
        <dbReference type="SAM" id="SignalP"/>
    </source>
</evidence>
<proteinExistence type="predicted"/>
<sequence>MVDVMRTRNRMKALTVMVLCFLRLFSRQVIEAGSYSTYYVELTLESLAVPNVTELLQELGLNVSVDSSAVNIFSVNITTACSVTDRTTCTCSTGYIWSNGVCNDHPDCCNSQEATCTMSNSSSTPMCLPKSRVTVIGSLTLNRAYTQGLADSSSQEFEALAKNLSNTLKTSFSELSGFDSLVITQFREGSVIAEFEMTVNANFDTTTLAKKTAALQKDNKDYNFTLETRGIVKMKLPKMPVCYNGPATIKCEFSEQLESDGTWRLNNITEIVNGTEVEIQPQGKILNIKSTSNIWKGTYECIFVKEKIIHKASGNLDIALLPEDVDTTLSPQFPDCTIEPKREIAVKIKYSIANSTEPYRVKSRQVEIKGVPDGDRINYELSTIINCASYSDKPDDRKVSLTFENRLNQTKSIDVVIPVITRDFCEKDGDWPRAKPGYNATLQCTERSKNESKPIQVDALSDALHSASNLLDGSLREAWDPQPGGPDYKLPAKYLQSVEGLAVYTGGPFPAFVNYAFTLVNSFQGFLILLTGCIGEKKVRDALLKYVTVQAKSSKSETSTKFTSSIVKK</sequence>
<dbReference type="GO" id="GO:0004930">
    <property type="term" value="F:G protein-coupled receptor activity"/>
    <property type="evidence" value="ECO:0007669"/>
    <property type="project" value="TreeGrafter"/>
</dbReference>
<dbReference type="InterPro" id="IPR051587">
    <property type="entry name" value="Adhesion_GPCR"/>
</dbReference>
<dbReference type="PANTHER" id="PTHR45813:SF8">
    <property type="entry name" value="IG-LIKE DOMAIN-CONTAINING PROTEIN"/>
    <property type="match status" value="1"/>
</dbReference>
<dbReference type="PANTHER" id="PTHR45813">
    <property type="entry name" value="IG-LIKE DOMAIN-CONTAINING PROTEIN"/>
    <property type="match status" value="1"/>
</dbReference>
<dbReference type="InterPro" id="IPR000082">
    <property type="entry name" value="SEA_dom"/>
</dbReference>
<dbReference type="PROSITE" id="PS50024">
    <property type="entry name" value="SEA"/>
    <property type="match status" value="1"/>
</dbReference>
<dbReference type="Gene3D" id="3.30.70.960">
    <property type="entry name" value="SEA domain"/>
    <property type="match status" value="1"/>
</dbReference>
<dbReference type="Gene3D" id="1.20.1070.10">
    <property type="entry name" value="Rhodopsin 7-helix transmembrane proteins"/>
    <property type="match status" value="1"/>
</dbReference>
<reference evidence="3" key="1">
    <citation type="submission" date="2021-01" db="EMBL/GenBank/DDBJ databases">
        <authorList>
            <person name="Zahm M."/>
            <person name="Roques C."/>
            <person name="Cabau C."/>
            <person name="Klopp C."/>
            <person name="Donnadieu C."/>
            <person name="Jouanno E."/>
            <person name="Lampietro C."/>
            <person name="Louis A."/>
            <person name="Herpin A."/>
            <person name="Echchiki A."/>
            <person name="Berthelot C."/>
            <person name="Parey E."/>
            <person name="Roest-Crollius H."/>
            <person name="Braasch I."/>
            <person name="Postlethwait J."/>
            <person name="Bobe J."/>
            <person name="Montfort J."/>
            <person name="Bouchez O."/>
            <person name="Begum T."/>
            <person name="Mejri S."/>
            <person name="Adams A."/>
            <person name="Chen W.-J."/>
            <person name="Guiguen Y."/>
        </authorList>
    </citation>
    <scope>NUCLEOTIDE SEQUENCE</scope>
    <source>
        <strain evidence="3">YG-15Mar2019-1</strain>
        <tissue evidence="3">Brain</tissue>
    </source>
</reference>
<dbReference type="SUPFAM" id="SSF82671">
    <property type="entry name" value="SEA domain"/>
    <property type="match status" value="1"/>
</dbReference>
<keyword evidence="4" id="KW-1185">Reference proteome</keyword>
<feature type="chain" id="PRO_5039257992" description="SEA domain-containing protein" evidence="1">
    <location>
        <begin position="33"/>
        <end position="569"/>
    </location>
</feature>
<dbReference type="EMBL" id="JAFDVH010000013">
    <property type="protein sequence ID" value="KAG7465712.1"/>
    <property type="molecule type" value="Genomic_DNA"/>
</dbReference>
<dbReference type="Proteomes" id="UP001046870">
    <property type="component" value="Chromosome 13"/>
</dbReference>
<feature type="signal peptide" evidence="1">
    <location>
        <begin position="1"/>
        <end position="32"/>
    </location>
</feature>
<dbReference type="InterPro" id="IPR036179">
    <property type="entry name" value="Ig-like_dom_sf"/>
</dbReference>
<name>A0A9D3T7N8_MEGAT</name>
<accession>A0A9D3T7N8</accession>
<feature type="domain" description="SEA" evidence="2">
    <location>
        <begin position="131"/>
        <end position="238"/>
    </location>
</feature>
<evidence type="ECO:0000259" key="2">
    <source>
        <dbReference type="PROSITE" id="PS50024"/>
    </source>
</evidence>
<evidence type="ECO:0000313" key="4">
    <source>
        <dbReference type="Proteomes" id="UP001046870"/>
    </source>
</evidence>
<organism evidence="3 4">
    <name type="scientific">Megalops atlanticus</name>
    <name type="common">Tarpon</name>
    <name type="synonym">Clupea gigantea</name>
    <dbReference type="NCBI Taxonomy" id="7932"/>
    <lineage>
        <taxon>Eukaryota</taxon>
        <taxon>Metazoa</taxon>
        <taxon>Chordata</taxon>
        <taxon>Craniata</taxon>
        <taxon>Vertebrata</taxon>
        <taxon>Euteleostomi</taxon>
        <taxon>Actinopterygii</taxon>
        <taxon>Neopterygii</taxon>
        <taxon>Teleostei</taxon>
        <taxon>Elopiformes</taxon>
        <taxon>Megalopidae</taxon>
        <taxon>Megalops</taxon>
    </lineage>
</organism>
<protein>
    <recommendedName>
        <fullName evidence="2">SEA domain-containing protein</fullName>
    </recommendedName>
</protein>
<dbReference type="OrthoDB" id="10040049at2759"/>
<dbReference type="GO" id="GO:0007189">
    <property type="term" value="P:adenylate cyclase-activating G protein-coupled receptor signaling pathway"/>
    <property type="evidence" value="ECO:0007669"/>
    <property type="project" value="TreeGrafter"/>
</dbReference>
<dbReference type="AlphaFoldDB" id="A0A9D3T7N8"/>
<dbReference type="Pfam" id="PF01390">
    <property type="entry name" value="SEA"/>
    <property type="match status" value="1"/>
</dbReference>
<keyword evidence="1" id="KW-0732">Signal</keyword>
<dbReference type="SUPFAM" id="SSF48726">
    <property type="entry name" value="Immunoglobulin"/>
    <property type="match status" value="1"/>
</dbReference>
<comment type="caution">
    <text evidence="3">The sequence shown here is derived from an EMBL/GenBank/DDBJ whole genome shotgun (WGS) entry which is preliminary data.</text>
</comment>
<gene>
    <name evidence="3" type="ORF">MATL_G00156360</name>
</gene>